<evidence type="ECO:0008006" key="3">
    <source>
        <dbReference type="Google" id="ProtNLM"/>
    </source>
</evidence>
<accession>A0A498JCV1</accession>
<name>A0A498JCV1_MALDO</name>
<gene>
    <name evidence="1" type="ORF">DVH24_013916</name>
</gene>
<keyword evidence="2" id="KW-1185">Reference proteome</keyword>
<proteinExistence type="predicted"/>
<evidence type="ECO:0000313" key="2">
    <source>
        <dbReference type="Proteomes" id="UP000290289"/>
    </source>
</evidence>
<dbReference type="STRING" id="3750.A0A498JCV1"/>
<comment type="caution">
    <text evidence="1">The sequence shown here is derived from an EMBL/GenBank/DDBJ whole genome shotgun (WGS) entry which is preliminary data.</text>
</comment>
<protein>
    <recommendedName>
        <fullName evidence="3">Reverse transcriptase zinc-binding domain-containing protein</fullName>
    </recommendedName>
</protein>
<dbReference type="EMBL" id="RDQH01000333">
    <property type="protein sequence ID" value="RXH93340.1"/>
    <property type="molecule type" value="Genomic_DNA"/>
</dbReference>
<sequence>MIWHFEPKGRFTVKSAYHVACNWLQQSARGISSLSNRLSYSKLWSGIWNASVPPKVRLACWSFATISSQRSRIWRKNNYRVFYAILVLSQPYISLEHFHRRNLPRVKDPISFKAWALDLIERLTCSPIWNCRNSVLWNAKCDSPDLAAARAISWLYISPPKFCSDHPKWSLLSTGRLKMNFDGAWRESLKVGGAGIVIRDDGGTFRWLL</sequence>
<dbReference type="Proteomes" id="UP000290289">
    <property type="component" value="Chromosome 7"/>
</dbReference>
<organism evidence="1 2">
    <name type="scientific">Malus domestica</name>
    <name type="common">Apple</name>
    <name type="synonym">Pyrus malus</name>
    <dbReference type="NCBI Taxonomy" id="3750"/>
    <lineage>
        <taxon>Eukaryota</taxon>
        <taxon>Viridiplantae</taxon>
        <taxon>Streptophyta</taxon>
        <taxon>Embryophyta</taxon>
        <taxon>Tracheophyta</taxon>
        <taxon>Spermatophyta</taxon>
        <taxon>Magnoliopsida</taxon>
        <taxon>eudicotyledons</taxon>
        <taxon>Gunneridae</taxon>
        <taxon>Pentapetalae</taxon>
        <taxon>rosids</taxon>
        <taxon>fabids</taxon>
        <taxon>Rosales</taxon>
        <taxon>Rosaceae</taxon>
        <taxon>Amygdaloideae</taxon>
        <taxon>Maleae</taxon>
        <taxon>Malus</taxon>
    </lineage>
</organism>
<evidence type="ECO:0000313" key="1">
    <source>
        <dbReference type="EMBL" id="RXH93340.1"/>
    </source>
</evidence>
<dbReference type="AlphaFoldDB" id="A0A498JCV1"/>
<reference evidence="1 2" key="1">
    <citation type="submission" date="2018-10" db="EMBL/GenBank/DDBJ databases">
        <title>A high-quality apple genome assembly.</title>
        <authorList>
            <person name="Hu J."/>
        </authorList>
    </citation>
    <scope>NUCLEOTIDE SEQUENCE [LARGE SCALE GENOMIC DNA]</scope>
    <source>
        <strain evidence="2">cv. HFTH1</strain>
        <tissue evidence="1">Young leaf</tissue>
    </source>
</reference>